<reference evidence="2" key="1">
    <citation type="submission" date="2018-06" db="EMBL/GenBank/DDBJ databases">
        <authorList>
            <person name="Zhirakovskaya E."/>
        </authorList>
    </citation>
    <scope>NUCLEOTIDE SEQUENCE</scope>
</reference>
<keyword evidence="1" id="KW-0472">Membrane</keyword>
<evidence type="ECO:0000256" key="1">
    <source>
        <dbReference type="SAM" id="Phobius"/>
    </source>
</evidence>
<feature type="transmembrane region" description="Helical" evidence="1">
    <location>
        <begin position="82"/>
        <end position="109"/>
    </location>
</feature>
<feature type="transmembrane region" description="Helical" evidence="1">
    <location>
        <begin position="38"/>
        <end position="62"/>
    </location>
</feature>
<gene>
    <name evidence="2" type="ORF">MNBD_GAMMA26-2605</name>
</gene>
<protein>
    <submittedName>
        <fullName evidence="2">RND multidrug efflux transporter Acriflavin resistance protein</fullName>
    </submittedName>
</protein>
<sequence>MRKAKAEPPYGRCLVGMKNLNNSRVANFSEVRSLRLKLAYQLAVGFTLAIAVMLVVVLLFFIDENGMGYANLLQSHWIVQQNLTAGLVVGGLLLTFCIGLISSLLLLYGSLHVAGPLYRIACSLEQATNLEKLRKGRKRDYFKDISTQLEEAVSTLRHYHTDMSKLVDQFELAMAAGNKVQAAEVIVQMKRHMQRVKLA</sequence>
<name>A0A3B1BI62_9ZZZZ</name>
<evidence type="ECO:0000313" key="2">
    <source>
        <dbReference type="EMBL" id="VAX10250.1"/>
    </source>
</evidence>
<keyword evidence="1" id="KW-0812">Transmembrane</keyword>
<dbReference type="EMBL" id="UOFX01000069">
    <property type="protein sequence ID" value="VAX10250.1"/>
    <property type="molecule type" value="Genomic_DNA"/>
</dbReference>
<organism evidence="2">
    <name type="scientific">hydrothermal vent metagenome</name>
    <dbReference type="NCBI Taxonomy" id="652676"/>
    <lineage>
        <taxon>unclassified sequences</taxon>
        <taxon>metagenomes</taxon>
        <taxon>ecological metagenomes</taxon>
    </lineage>
</organism>
<proteinExistence type="predicted"/>
<accession>A0A3B1BI62</accession>
<dbReference type="AlphaFoldDB" id="A0A3B1BI62"/>
<keyword evidence="1" id="KW-1133">Transmembrane helix</keyword>